<proteinExistence type="predicted"/>
<reference evidence="2" key="1">
    <citation type="submission" date="2022-01" db="EMBL/GenBank/DDBJ databases">
        <authorList>
            <person name="King R."/>
        </authorList>
    </citation>
    <scope>NUCLEOTIDE SEQUENCE</scope>
</reference>
<protein>
    <recommendedName>
        <fullName evidence="1">CCZ1/INTU/HSP4 first Longin domain-containing protein</fullName>
    </recommendedName>
</protein>
<dbReference type="GO" id="GO:0031085">
    <property type="term" value="C:BLOC-3 complex"/>
    <property type="evidence" value="ECO:0007669"/>
    <property type="project" value="TreeGrafter"/>
</dbReference>
<dbReference type="GO" id="GO:0031410">
    <property type="term" value="C:cytoplasmic vesicle"/>
    <property type="evidence" value="ECO:0007669"/>
    <property type="project" value="TreeGrafter"/>
</dbReference>
<dbReference type="InterPro" id="IPR026091">
    <property type="entry name" value="HPS4"/>
</dbReference>
<dbReference type="OrthoDB" id="16754at2759"/>
<sequence length="689" mass="77768">MTSGTGLANRTRRTEVYRQQRIRFETAHALLHSWELLIVFIYDCESCKKEEDDPQDAIIYFYPTWVNNEQRHALCSQLMGVTQFCASSFSLPNIISLQSGKFALKKLGRYALCVGTDRNIPDLVLETRANILYKLLRLFHYSIENLQDSSVDEDISDKLAELLQVYLPILQYATNTFGNIPVLKIPKSTSTLYLEARQTLQGVVATQLNKTFTKQLVVTDPYRIKLPAETVVTSFHLPFGVQLIKVYVPASEIKRLQTENDELLDALKDVSNWRKELQNSQSQNTNKNSCVKPPESFVSMCGMKRDVSRIFTVLEEEGNENLETRDQTDIPDVVRDAVKARHLARIEAVVNPDWCDSPPKARNPRPYYNTICDPKYPLFKYDGLPASVSLSESRIMKQFEVLKDEKQPVKSLNFGKPQNGNVIMEAADKLPEVKPQQKIKSSFTLPLKSTSGSKGPHGIPLTPLLARLSLLAEEGSTIETPLKTPLAFGNKIKEIKTQTGDMNDAKPKKEKFNIPVNSDKDEDDLTTSVLYVFGIGNTSVLLLVEPEVAIQPEVIHTLWERSMTSLKHMDVRLSTCLNANESSGSTDYSYSLVDSNWGPIERGGAYHPHQLELLTVLHHTLSKRPFITDILVRSEDTITYGYQCADTQVFYQENNCSNNIGLPTPSDLMGVIPLKARRILERDHGIILL</sequence>
<dbReference type="GO" id="GO:0005765">
    <property type="term" value="C:lysosomal membrane"/>
    <property type="evidence" value="ECO:0007669"/>
    <property type="project" value="TreeGrafter"/>
</dbReference>
<dbReference type="Pfam" id="PF19031">
    <property type="entry name" value="Intu_longin_1"/>
    <property type="match status" value="1"/>
</dbReference>
<dbReference type="GO" id="GO:0016192">
    <property type="term" value="P:vesicle-mediated transport"/>
    <property type="evidence" value="ECO:0007669"/>
    <property type="project" value="InterPro"/>
</dbReference>
<evidence type="ECO:0000259" key="1">
    <source>
        <dbReference type="Pfam" id="PF19031"/>
    </source>
</evidence>
<evidence type="ECO:0000313" key="2">
    <source>
        <dbReference type="EMBL" id="CAH1403960.1"/>
    </source>
</evidence>
<dbReference type="GO" id="GO:0005085">
    <property type="term" value="F:guanyl-nucleotide exchange factor activity"/>
    <property type="evidence" value="ECO:0007669"/>
    <property type="project" value="TreeGrafter"/>
</dbReference>
<evidence type="ECO:0000313" key="3">
    <source>
        <dbReference type="Proteomes" id="UP001152798"/>
    </source>
</evidence>
<accession>A0A9P0MTI1</accession>
<dbReference type="InterPro" id="IPR043987">
    <property type="entry name" value="CCZ1/INTU/HSP4_longin_1"/>
</dbReference>
<name>A0A9P0MTI1_NEZVI</name>
<dbReference type="GO" id="GO:0031267">
    <property type="term" value="F:small GTPase binding"/>
    <property type="evidence" value="ECO:0007669"/>
    <property type="project" value="TreeGrafter"/>
</dbReference>
<keyword evidence="3" id="KW-1185">Reference proteome</keyword>
<dbReference type="PANTHER" id="PTHR14407:SF9">
    <property type="entry name" value="BLOC-3 COMPLEX MEMBER HPS4"/>
    <property type="match status" value="1"/>
</dbReference>
<dbReference type="Proteomes" id="UP001152798">
    <property type="component" value="Chromosome 5"/>
</dbReference>
<dbReference type="PANTHER" id="PTHR14407">
    <property type="entry name" value="HERMANSKY-PUDLAK SYNDROME 4 PROTEIN LIGHT-EAR PROTEIN-RELATED"/>
    <property type="match status" value="1"/>
</dbReference>
<dbReference type="AlphaFoldDB" id="A0A9P0MTI1"/>
<organism evidence="2 3">
    <name type="scientific">Nezara viridula</name>
    <name type="common">Southern green stink bug</name>
    <name type="synonym">Cimex viridulus</name>
    <dbReference type="NCBI Taxonomy" id="85310"/>
    <lineage>
        <taxon>Eukaryota</taxon>
        <taxon>Metazoa</taxon>
        <taxon>Ecdysozoa</taxon>
        <taxon>Arthropoda</taxon>
        <taxon>Hexapoda</taxon>
        <taxon>Insecta</taxon>
        <taxon>Pterygota</taxon>
        <taxon>Neoptera</taxon>
        <taxon>Paraneoptera</taxon>
        <taxon>Hemiptera</taxon>
        <taxon>Heteroptera</taxon>
        <taxon>Panheteroptera</taxon>
        <taxon>Pentatomomorpha</taxon>
        <taxon>Pentatomoidea</taxon>
        <taxon>Pentatomidae</taxon>
        <taxon>Pentatominae</taxon>
        <taxon>Nezara</taxon>
    </lineage>
</organism>
<dbReference type="GO" id="GO:0006605">
    <property type="term" value="P:protein targeting"/>
    <property type="evidence" value="ECO:0007669"/>
    <property type="project" value="TreeGrafter"/>
</dbReference>
<dbReference type="EMBL" id="OV725081">
    <property type="protein sequence ID" value="CAH1403960.1"/>
    <property type="molecule type" value="Genomic_DNA"/>
</dbReference>
<gene>
    <name evidence="2" type="ORF">NEZAVI_LOCUS12465</name>
</gene>
<feature type="domain" description="CCZ1/INTU/HSP4 first Longin" evidence="1">
    <location>
        <begin position="37"/>
        <end position="140"/>
    </location>
</feature>